<dbReference type="GO" id="GO:0046872">
    <property type="term" value="F:metal ion binding"/>
    <property type="evidence" value="ECO:0007669"/>
    <property type="project" value="UniProtKB-KW"/>
</dbReference>
<dbReference type="EMBL" id="CAJOBE010000041">
    <property type="protein sequence ID" value="CAF3549202.1"/>
    <property type="molecule type" value="Genomic_DNA"/>
</dbReference>
<comment type="caution">
    <text evidence="4">The sequence shown here is derived from an EMBL/GenBank/DDBJ whole genome shotgun (WGS) entry which is preliminary data.</text>
</comment>
<proteinExistence type="predicted"/>
<dbReference type="Pfam" id="PF13359">
    <property type="entry name" value="DDE_Tnp_4"/>
    <property type="match status" value="1"/>
</dbReference>
<sequence length="97" mass="10989">YSCRICSISCPVCCMHDSSVRFHSDHGRELSDEDKNFNRDINSARAAIENINQRLKTYAIIGGVYRGAIDDFEKTTKIVQVVAALCNMNLDKHPIRE</sequence>
<gene>
    <name evidence="4" type="ORF">FNK824_LOCUS866</name>
</gene>
<feature type="non-terminal residue" evidence="4">
    <location>
        <position position="1"/>
    </location>
</feature>
<evidence type="ECO:0000313" key="5">
    <source>
        <dbReference type="Proteomes" id="UP000663874"/>
    </source>
</evidence>
<feature type="domain" description="DDE Tnp4" evidence="3">
    <location>
        <begin position="18"/>
        <end position="87"/>
    </location>
</feature>
<dbReference type="Proteomes" id="UP000663874">
    <property type="component" value="Unassembled WGS sequence"/>
</dbReference>
<accession>A0A818KBP6</accession>
<organism evidence="4 5">
    <name type="scientific">Rotaria sordida</name>
    <dbReference type="NCBI Taxonomy" id="392033"/>
    <lineage>
        <taxon>Eukaryota</taxon>
        <taxon>Metazoa</taxon>
        <taxon>Spiralia</taxon>
        <taxon>Gnathifera</taxon>
        <taxon>Rotifera</taxon>
        <taxon>Eurotatoria</taxon>
        <taxon>Bdelloidea</taxon>
        <taxon>Philodinida</taxon>
        <taxon>Philodinidae</taxon>
        <taxon>Rotaria</taxon>
    </lineage>
</organism>
<reference evidence="4" key="1">
    <citation type="submission" date="2021-02" db="EMBL/GenBank/DDBJ databases">
        <authorList>
            <person name="Nowell W R."/>
        </authorList>
    </citation>
    <scope>NUCLEOTIDE SEQUENCE</scope>
</reference>
<protein>
    <recommendedName>
        <fullName evidence="3">DDE Tnp4 domain-containing protein</fullName>
    </recommendedName>
</protein>
<keyword evidence="2" id="KW-0479">Metal-binding</keyword>
<dbReference type="InterPro" id="IPR027806">
    <property type="entry name" value="HARBI1_dom"/>
</dbReference>
<dbReference type="AlphaFoldDB" id="A0A818KBP6"/>
<evidence type="ECO:0000259" key="3">
    <source>
        <dbReference type="Pfam" id="PF13359"/>
    </source>
</evidence>
<evidence type="ECO:0000256" key="1">
    <source>
        <dbReference type="ARBA" id="ARBA00001968"/>
    </source>
</evidence>
<name>A0A818KBP6_9BILA</name>
<evidence type="ECO:0000256" key="2">
    <source>
        <dbReference type="ARBA" id="ARBA00022723"/>
    </source>
</evidence>
<evidence type="ECO:0000313" key="4">
    <source>
        <dbReference type="EMBL" id="CAF3549202.1"/>
    </source>
</evidence>
<comment type="cofactor">
    <cofactor evidence="1">
        <name>a divalent metal cation</name>
        <dbReference type="ChEBI" id="CHEBI:60240"/>
    </cofactor>
</comment>